<proteinExistence type="predicted"/>
<dbReference type="InterPro" id="IPR026960">
    <property type="entry name" value="RVT-Znf"/>
</dbReference>
<dbReference type="PANTHER" id="PTHR33116:SF86">
    <property type="entry name" value="REVERSE TRANSCRIPTASE DOMAIN-CONTAINING PROTEIN"/>
    <property type="match status" value="1"/>
</dbReference>
<dbReference type="CDD" id="cd01650">
    <property type="entry name" value="RT_nLTR_like"/>
    <property type="match status" value="1"/>
</dbReference>
<dbReference type="SUPFAM" id="SSF56672">
    <property type="entry name" value="DNA/RNA polymerases"/>
    <property type="match status" value="1"/>
</dbReference>
<protein>
    <recommendedName>
        <fullName evidence="1">Reverse transcriptase domain-containing protein</fullName>
    </recommendedName>
</protein>
<dbReference type="PANTHER" id="PTHR33116">
    <property type="entry name" value="REVERSE TRANSCRIPTASE ZINC-BINDING DOMAIN-CONTAINING PROTEIN-RELATED-RELATED"/>
    <property type="match status" value="1"/>
</dbReference>
<name>A0AAF1ANM6_DAUCS</name>
<dbReference type="InterPro" id="IPR000477">
    <property type="entry name" value="RT_dom"/>
</dbReference>
<feature type="domain" description="Reverse transcriptase" evidence="1">
    <location>
        <begin position="64"/>
        <end position="346"/>
    </location>
</feature>
<dbReference type="Proteomes" id="UP000077755">
    <property type="component" value="Chromosome 2"/>
</dbReference>
<evidence type="ECO:0000259" key="1">
    <source>
        <dbReference type="PROSITE" id="PS50878"/>
    </source>
</evidence>
<dbReference type="AlphaFoldDB" id="A0AAF1ANM6"/>
<reference evidence="2" key="2">
    <citation type="submission" date="2022-03" db="EMBL/GenBank/DDBJ databases">
        <title>Draft title - Genomic analysis of global carrot germplasm unveils the trajectory of domestication and the origin of high carotenoid orange carrot.</title>
        <authorList>
            <person name="Iorizzo M."/>
            <person name="Ellison S."/>
            <person name="Senalik D."/>
            <person name="Macko-Podgorni A."/>
            <person name="Grzebelus D."/>
            <person name="Bostan H."/>
            <person name="Rolling W."/>
            <person name="Curaba J."/>
            <person name="Simon P."/>
        </authorList>
    </citation>
    <scope>NUCLEOTIDE SEQUENCE</scope>
    <source>
        <tissue evidence="2">Leaf</tissue>
    </source>
</reference>
<dbReference type="PROSITE" id="PS50878">
    <property type="entry name" value="RT_POL"/>
    <property type="match status" value="1"/>
</dbReference>
<accession>A0AAF1ANM6</accession>
<evidence type="ECO:0000313" key="2">
    <source>
        <dbReference type="EMBL" id="WOG86655.1"/>
    </source>
</evidence>
<dbReference type="InterPro" id="IPR043502">
    <property type="entry name" value="DNA/RNA_pol_sf"/>
</dbReference>
<reference evidence="2" key="1">
    <citation type="journal article" date="2016" name="Nat. Genet.">
        <title>A high-quality carrot genome assembly provides new insights into carotenoid accumulation and asterid genome evolution.</title>
        <authorList>
            <person name="Iorizzo M."/>
            <person name="Ellison S."/>
            <person name="Senalik D."/>
            <person name="Zeng P."/>
            <person name="Satapoomin P."/>
            <person name="Huang J."/>
            <person name="Bowman M."/>
            <person name="Iovene M."/>
            <person name="Sanseverino W."/>
            <person name="Cavagnaro P."/>
            <person name="Yildiz M."/>
            <person name="Macko-Podgorni A."/>
            <person name="Moranska E."/>
            <person name="Grzebelus E."/>
            <person name="Grzebelus D."/>
            <person name="Ashrafi H."/>
            <person name="Zheng Z."/>
            <person name="Cheng S."/>
            <person name="Spooner D."/>
            <person name="Van Deynze A."/>
            <person name="Simon P."/>
        </authorList>
    </citation>
    <scope>NUCLEOTIDE SEQUENCE</scope>
    <source>
        <tissue evidence="2">Leaf</tissue>
    </source>
</reference>
<keyword evidence="3" id="KW-1185">Reference proteome</keyword>
<gene>
    <name evidence="2" type="ORF">DCAR_0205872</name>
</gene>
<organism evidence="2 3">
    <name type="scientific">Daucus carota subsp. sativus</name>
    <name type="common">Carrot</name>
    <dbReference type="NCBI Taxonomy" id="79200"/>
    <lineage>
        <taxon>Eukaryota</taxon>
        <taxon>Viridiplantae</taxon>
        <taxon>Streptophyta</taxon>
        <taxon>Embryophyta</taxon>
        <taxon>Tracheophyta</taxon>
        <taxon>Spermatophyta</taxon>
        <taxon>Magnoliopsida</taxon>
        <taxon>eudicotyledons</taxon>
        <taxon>Gunneridae</taxon>
        <taxon>Pentapetalae</taxon>
        <taxon>asterids</taxon>
        <taxon>campanulids</taxon>
        <taxon>Apiales</taxon>
        <taxon>Apiaceae</taxon>
        <taxon>Apioideae</taxon>
        <taxon>Scandiceae</taxon>
        <taxon>Daucinae</taxon>
        <taxon>Daucus</taxon>
        <taxon>Daucus sect. Daucus</taxon>
    </lineage>
</organism>
<evidence type="ECO:0000313" key="3">
    <source>
        <dbReference type="Proteomes" id="UP000077755"/>
    </source>
</evidence>
<dbReference type="EMBL" id="CP093344">
    <property type="protein sequence ID" value="WOG86655.1"/>
    <property type="molecule type" value="Genomic_DNA"/>
</dbReference>
<sequence length="730" mass="82797">MDVVKQITREQNQNLIMPVTYDEVKCAAFAMHPDKSPGVDGLNPGFFQAYWSIVGGDVVRFCQQFFSTGELPEGINRTVVCLIPKVKQPQQMTDLRPISLCNVLFRILSKVMENRLKGCLSTVISEQQSAFVEGRLLTDNALIAFDINHYIRRRTQGTNGVVGLKLDVSKAYDRLEWNFLEAIMVKFGFYDIWRQRIITCVRSVSYSFIHEGEVFGDVQPQRGIRQGDPISPYLYILCAEGLSSMLKRHEDMGLIHGLSVARGAPSVSHLLFADDCYLFFKATAAEALTVKNLLLRYENLSGQAVNFRKSSVVFSPNTTTPTRTQVCDVLQVKEISTPGKYLGLPMHIGRRKHNAFKFLSDRVSQKLQGWGTKSISKGGKLVLLKTAAQTIPNFWMNLFLLPAEICNGIQRQMNSFWWGNGGSGKGIRWLAWDKLCNVKAGGGLGFRGLSKFNLAMLAKQGCRLLNNANPLVTSIMKARYFPETDFLQAKVGANLSYMWRSIVAAQDLVRQGSRKRIGNGDTTTVWKIPWLPCRENGYLTTEMPQQLEHARVSSLMETDTKHWDDELLRDICNERDVQLIRSIPLARQREEDSWYWILEESGLFSVKSCYRRIQGEQNWENAAFWKRIWNLELPGKVINFIWRVCRSVLPTAMALAAKRVQIDTRCSWCLVHNEDATHVLFDCSFARMVWANVGLQEVDSSGYEGSINDIFRQLVSVCTPDKLALIAMIC</sequence>
<dbReference type="Pfam" id="PF13966">
    <property type="entry name" value="zf-RVT"/>
    <property type="match status" value="1"/>
</dbReference>
<dbReference type="Pfam" id="PF00078">
    <property type="entry name" value="RVT_1"/>
    <property type="match status" value="1"/>
</dbReference>